<gene>
    <name evidence="1" type="ORF">DDW13_08005</name>
</gene>
<protein>
    <submittedName>
        <fullName evidence="1">Uncharacterized protein</fullName>
    </submittedName>
</protein>
<accession>A0A2T9X2M3</accession>
<evidence type="ECO:0000313" key="1">
    <source>
        <dbReference type="EMBL" id="PVU74291.1"/>
    </source>
</evidence>
<dbReference type="AlphaFoldDB" id="A0A2T9X2M3"/>
<dbReference type="EMBL" id="QEFD01000229">
    <property type="protein sequence ID" value="PVU74291.1"/>
    <property type="molecule type" value="Genomic_DNA"/>
</dbReference>
<reference evidence="1 2" key="1">
    <citation type="journal article" date="2015" name="Appl. Environ. Microbiol.">
        <title>Nanoarchaeota, Their Sulfolobales Host, and Nanoarchaeota Virus Distribution across Yellowstone National Park Hot Springs.</title>
        <authorList>
            <person name="Munson-McGee J.H."/>
            <person name="Field E.K."/>
            <person name="Bateson M."/>
            <person name="Rooney C."/>
            <person name="Stepanauskas R."/>
            <person name="Young M.J."/>
        </authorList>
    </citation>
    <scope>NUCLEOTIDE SEQUENCE [LARGE SCALE GENOMIC DNA]</scope>
    <source>
        <strain evidence="1">SCGC AC-742_N10</strain>
    </source>
</reference>
<proteinExistence type="predicted"/>
<sequence>MIPLGGPTPTVESMVEKMRGTLAGVEVSHGIASPIRQELTFVEGNATILQSLAEEIINKSLIILYKNINYKKEIFRSENN</sequence>
<dbReference type="Proteomes" id="UP000245638">
    <property type="component" value="Unassembled WGS sequence"/>
</dbReference>
<evidence type="ECO:0000313" key="2">
    <source>
        <dbReference type="Proteomes" id="UP000245638"/>
    </source>
</evidence>
<organism evidence="1 2">
    <name type="scientific">Acidianus hospitalis</name>
    <dbReference type="NCBI Taxonomy" id="563177"/>
    <lineage>
        <taxon>Archaea</taxon>
        <taxon>Thermoproteota</taxon>
        <taxon>Thermoprotei</taxon>
        <taxon>Sulfolobales</taxon>
        <taxon>Sulfolobaceae</taxon>
        <taxon>Acidianus</taxon>
    </lineage>
</organism>
<comment type="caution">
    <text evidence="1">The sequence shown here is derived from an EMBL/GenBank/DDBJ whole genome shotgun (WGS) entry which is preliminary data.</text>
</comment>
<name>A0A2T9X2M3_9CREN</name>